<dbReference type="GO" id="GO:0006351">
    <property type="term" value="P:DNA-templated transcription"/>
    <property type="evidence" value="ECO:0007669"/>
    <property type="project" value="InterPro"/>
</dbReference>
<dbReference type="InterPro" id="IPR036864">
    <property type="entry name" value="Zn2-C6_fun-type_DNA-bd_sf"/>
</dbReference>
<dbReference type="Pfam" id="PF04082">
    <property type="entry name" value="Fungal_trans"/>
    <property type="match status" value="1"/>
</dbReference>
<keyword evidence="2" id="KW-0479">Metal-binding</keyword>
<dbReference type="PROSITE" id="PS00463">
    <property type="entry name" value="ZN2_CY6_FUNGAL_1"/>
    <property type="match status" value="1"/>
</dbReference>
<dbReference type="InterPro" id="IPR007219">
    <property type="entry name" value="XnlR_reg_dom"/>
</dbReference>
<dbReference type="AlphaFoldDB" id="A0A0D0CYD8"/>
<reference evidence="6 7" key="1">
    <citation type="submission" date="2014-04" db="EMBL/GenBank/DDBJ databases">
        <title>Evolutionary Origins and Diversification of the Mycorrhizal Mutualists.</title>
        <authorList>
            <consortium name="DOE Joint Genome Institute"/>
            <consortium name="Mycorrhizal Genomics Consortium"/>
            <person name="Kohler A."/>
            <person name="Kuo A."/>
            <person name="Nagy L.G."/>
            <person name="Floudas D."/>
            <person name="Copeland A."/>
            <person name="Barry K.W."/>
            <person name="Cichocki N."/>
            <person name="Veneault-Fourrey C."/>
            <person name="LaButti K."/>
            <person name="Lindquist E.A."/>
            <person name="Lipzen A."/>
            <person name="Lundell T."/>
            <person name="Morin E."/>
            <person name="Murat C."/>
            <person name="Riley R."/>
            <person name="Ohm R."/>
            <person name="Sun H."/>
            <person name="Tunlid A."/>
            <person name="Henrissat B."/>
            <person name="Grigoriev I.V."/>
            <person name="Hibbett D.S."/>
            <person name="Martin F."/>
        </authorList>
    </citation>
    <scope>NUCLEOTIDE SEQUENCE [LARGE SCALE GENOMIC DNA]</scope>
    <source>
        <strain evidence="6 7">FD-317 M1</strain>
    </source>
</reference>
<feature type="region of interest" description="Disordered" evidence="4">
    <location>
        <begin position="72"/>
        <end position="91"/>
    </location>
</feature>
<dbReference type="CDD" id="cd00067">
    <property type="entry name" value="GAL4"/>
    <property type="match status" value="1"/>
</dbReference>
<evidence type="ECO:0000313" key="6">
    <source>
        <dbReference type="EMBL" id="KIK61368.1"/>
    </source>
</evidence>
<dbReference type="HOGENOM" id="CLU_302070_0_0_1"/>
<dbReference type="OrthoDB" id="424974at2759"/>
<evidence type="ECO:0000256" key="1">
    <source>
        <dbReference type="ARBA" id="ARBA00004123"/>
    </source>
</evidence>
<evidence type="ECO:0000313" key="7">
    <source>
        <dbReference type="Proteomes" id="UP000053593"/>
    </source>
</evidence>
<dbReference type="GO" id="GO:0003677">
    <property type="term" value="F:DNA binding"/>
    <property type="evidence" value="ECO:0007669"/>
    <property type="project" value="InterPro"/>
</dbReference>
<dbReference type="InterPro" id="IPR001138">
    <property type="entry name" value="Zn2Cys6_DnaBD"/>
</dbReference>
<dbReference type="SUPFAM" id="SSF57701">
    <property type="entry name" value="Zn2/Cys6 DNA-binding domain"/>
    <property type="match status" value="1"/>
</dbReference>
<feature type="compositionally biased region" description="Low complexity" evidence="4">
    <location>
        <begin position="867"/>
        <end position="890"/>
    </location>
</feature>
<dbReference type="PANTHER" id="PTHR31001">
    <property type="entry name" value="UNCHARACTERIZED TRANSCRIPTIONAL REGULATORY PROTEIN"/>
    <property type="match status" value="1"/>
</dbReference>
<organism evidence="6 7">
    <name type="scientific">Collybiopsis luxurians FD-317 M1</name>
    <dbReference type="NCBI Taxonomy" id="944289"/>
    <lineage>
        <taxon>Eukaryota</taxon>
        <taxon>Fungi</taxon>
        <taxon>Dikarya</taxon>
        <taxon>Basidiomycota</taxon>
        <taxon>Agaricomycotina</taxon>
        <taxon>Agaricomycetes</taxon>
        <taxon>Agaricomycetidae</taxon>
        <taxon>Agaricales</taxon>
        <taxon>Marasmiineae</taxon>
        <taxon>Omphalotaceae</taxon>
        <taxon>Collybiopsis</taxon>
        <taxon>Collybiopsis luxurians</taxon>
    </lineage>
</organism>
<keyword evidence="3" id="KW-0539">Nucleus</keyword>
<protein>
    <recommendedName>
        <fullName evidence="5">Zn(2)-C6 fungal-type domain-containing protein</fullName>
    </recommendedName>
</protein>
<dbReference type="SMART" id="SM00066">
    <property type="entry name" value="GAL4"/>
    <property type="match status" value="1"/>
</dbReference>
<feature type="region of interest" description="Disordered" evidence="4">
    <location>
        <begin position="858"/>
        <end position="947"/>
    </location>
</feature>
<evidence type="ECO:0000256" key="3">
    <source>
        <dbReference type="ARBA" id="ARBA00023242"/>
    </source>
</evidence>
<dbReference type="CDD" id="cd12148">
    <property type="entry name" value="fungal_TF_MHR"/>
    <property type="match status" value="1"/>
</dbReference>
<gene>
    <name evidence="6" type="ORF">GYMLUDRAFT_42954</name>
</gene>
<dbReference type="Proteomes" id="UP000053593">
    <property type="component" value="Unassembled WGS sequence"/>
</dbReference>
<dbReference type="PROSITE" id="PS50048">
    <property type="entry name" value="ZN2_CY6_FUNGAL_2"/>
    <property type="match status" value="1"/>
</dbReference>
<dbReference type="EMBL" id="KN834771">
    <property type="protein sequence ID" value="KIK61368.1"/>
    <property type="molecule type" value="Genomic_DNA"/>
</dbReference>
<dbReference type="GO" id="GO:0005634">
    <property type="term" value="C:nucleus"/>
    <property type="evidence" value="ECO:0007669"/>
    <property type="project" value="UniProtKB-SubCell"/>
</dbReference>
<evidence type="ECO:0000256" key="4">
    <source>
        <dbReference type="SAM" id="MobiDB-lite"/>
    </source>
</evidence>
<dbReference type="InterPro" id="IPR050613">
    <property type="entry name" value="Sec_Metabolite_Reg"/>
</dbReference>
<accession>A0A0D0CYD8</accession>
<proteinExistence type="predicted"/>
<feature type="compositionally biased region" description="Low complexity" evidence="4">
    <location>
        <begin position="937"/>
        <end position="947"/>
    </location>
</feature>
<comment type="subcellular location">
    <subcellularLocation>
        <location evidence="1">Nucleus</location>
    </subcellularLocation>
</comment>
<dbReference type="SMART" id="SM00906">
    <property type="entry name" value="Fungal_trans"/>
    <property type="match status" value="1"/>
</dbReference>
<feature type="compositionally biased region" description="Low complexity" evidence="4">
    <location>
        <begin position="158"/>
        <end position="168"/>
    </location>
</feature>
<dbReference type="GO" id="GO:0008270">
    <property type="term" value="F:zinc ion binding"/>
    <property type="evidence" value="ECO:0007669"/>
    <property type="project" value="InterPro"/>
</dbReference>
<name>A0A0D0CYD8_9AGAR</name>
<keyword evidence="7" id="KW-1185">Reference proteome</keyword>
<feature type="domain" description="Zn(2)-C6 fungal-type" evidence="5">
    <location>
        <begin position="24"/>
        <end position="53"/>
    </location>
</feature>
<dbReference type="GO" id="GO:0000981">
    <property type="term" value="F:DNA-binding transcription factor activity, RNA polymerase II-specific"/>
    <property type="evidence" value="ECO:0007669"/>
    <property type="project" value="InterPro"/>
</dbReference>
<evidence type="ECO:0000259" key="5">
    <source>
        <dbReference type="PROSITE" id="PS50048"/>
    </source>
</evidence>
<feature type="compositionally biased region" description="Basic and acidic residues" evidence="4">
    <location>
        <begin position="141"/>
        <end position="150"/>
    </location>
</feature>
<sequence length="988" mass="108538">MSSALAASSSEATESTQSVIPRKSCAECRRLKLKCDRIFPCSACIRRGCGNLCPTGTLEKGKRGFLKRLEQALPPKSNGGDSRNGEPSGPTEVAMFISRDAAMTKRIQELEAALIEAGVEVPGAPMRSKKSSNSKSKSNKRVRERERTDDGEAGDNGSGNASDSSAGSKVNDVVVGFGTLTIDPRNRSRYVGLSSGSAYLDDDMWGSRVKEDRCSATIVEEQLKRDLENQVLARLNALPPYKEAIRLANNYFDNMAFIYEIVPKDTFFSTHLPALYRDSVEMLGTPILQDTVGLVGMILSLGRFMDLDQPCISVRGPAGELFRLAAFALNSHNVIHGGLRIHTVMGVQALHLMALYNLVVKDEQGAESNWQLIGLAVRSMQAQGLHMDGSAWNLPPRDLEERRRVFWEVFVYDRLQSFDVGRPHALHEAQFDCKMPTTCDDPLPSDSDASNSTWSFTQWHTYKFKWALLLGRIMNNVFSIKPPTYAAIMEYDRQINDFYFSLPQWILSSYVTCPIEPSLWKHLFPEGPDGKTQFDLYKDGGFKGMGKPESKKQILQSNALATMIFCTSLHLHRGPFCRALMMDPKKLLKSPYERSIARVVSSSTALINIARGMFVLWPSLTSRMWQWIFHTFTAAVCQAIFVIIAPFHPLAFHAFRSLRDALDFLNLADNRSARIAVERLSLLVEKATRSMAAFRQTAFSDWQSGTENSDRVIRGMPSGASNVSGIGEAGSASTQDIGSGMAHSASSSGLAGFSQSMPEEFLGASTKLVRLPEVFSSQRPQAQELEKTPPDSSVAFDDPFAQLVGLYNNSGSSNLNVEQTAYIQQQYASLPITSEAHAEMLPMLRSWIQGALPKEHTDGQVHLGGTSANFPYSNSSSSSSTTSVAPDRSSTLGDWRNPVGFTNTGEGGPSAMGHSSANDYQHDSGGMYVGGVEPHPHATTTTTTAHPPDGYTHHPGVLFEDVTEFNLSGFIQHGARAWTSEPHHGARY</sequence>
<evidence type="ECO:0000256" key="2">
    <source>
        <dbReference type="ARBA" id="ARBA00022723"/>
    </source>
</evidence>
<feature type="region of interest" description="Disordered" evidence="4">
    <location>
        <begin position="123"/>
        <end position="168"/>
    </location>
</feature>
<feature type="compositionally biased region" description="Basic residues" evidence="4">
    <location>
        <begin position="127"/>
        <end position="140"/>
    </location>
</feature>
<dbReference type="PANTHER" id="PTHR31001:SF56">
    <property type="entry name" value="ZN(2)-C6 FUNGAL-TYPE DOMAIN-CONTAINING PROTEIN"/>
    <property type="match status" value="1"/>
</dbReference>